<evidence type="ECO:0000313" key="3">
    <source>
        <dbReference type="Proteomes" id="UP000008795"/>
    </source>
</evidence>
<gene>
    <name evidence="2" type="ORF">BXY_22220</name>
</gene>
<evidence type="ECO:0000313" key="2">
    <source>
        <dbReference type="EMBL" id="CBK67296.1"/>
    </source>
</evidence>
<accession>D6CYP4</accession>
<feature type="signal peptide" evidence="1">
    <location>
        <begin position="1"/>
        <end position="27"/>
    </location>
</feature>
<evidence type="ECO:0000256" key="1">
    <source>
        <dbReference type="SAM" id="SignalP"/>
    </source>
</evidence>
<feature type="chain" id="PRO_5003082226" evidence="1">
    <location>
        <begin position="28"/>
        <end position="123"/>
    </location>
</feature>
<reference evidence="2 3" key="2">
    <citation type="submission" date="2010-03" db="EMBL/GenBank/DDBJ databases">
        <authorList>
            <person name="Pajon A."/>
        </authorList>
    </citation>
    <scope>NUCLEOTIDE SEQUENCE [LARGE SCALE GENOMIC DNA]</scope>
    <source>
        <strain evidence="2 3">XB1A</strain>
    </source>
</reference>
<dbReference type="Proteomes" id="UP000008795">
    <property type="component" value="Chromosome"/>
</dbReference>
<dbReference type="EMBL" id="FP929033">
    <property type="protein sequence ID" value="CBK67296.1"/>
    <property type="molecule type" value="Genomic_DNA"/>
</dbReference>
<dbReference type="HOGENOM" id="CLU_2068370_0_0_10"/>
<name>D6CYP4_9BACE</name>
<reference evidence="2 3" key="1">
    <citation type="submission" date="2010-03" db="EMBL/GenBank/DDBJ databases">
        <title>The genome sequence of Bacteriodes xylanisolvens XB1A.</title>
        <authorList>
            <consortium name="metaHIT consortium -- http://www.metahit.eu/"/>
            <person name="Pajon A."/>
            <person name="Turner K."/>
            <person name="Parkhill J."/>
            <person name="Bernalier A."/>
        </authorList>
    </citation>
    <scope>NUCLEOTIDE SEQUENCE [LARGE SCALE GENOMIC DNA]</scope>
    <source>
        <strain evidence="2 3">XB1A</strain>
    </source>
</reference>
<organism evidence="2 3">
    <name type="scientific">Bacteroides xylanisolvens XB1A</name>
    <dbReference type="NCBI Taxonomy" id="657309"/>
    <lineage>
        <taxon>Bacteria</taxon>
        <taxon>Pseudomonadati</taxon>
        <taxon>Bacteroidota</taxon>
        <taxon>Bacteroidia</taxon>
        <taxon>Bacteroidales</taxon>
        <taxon>Bacteroidaceae</taxon>
        <taxon>Bacteroides</taxon>
    </lineage>
</organism>
<dbReference type="PATRIC" id="fig|657309.4.peg.1020"/>
<sequence>MTMCTTIKWKTGILVVAMALVCGSANAQHWHRHYYYRPDRVVTVVVQPDVTSYVSNPFNQKERLAMAIAYLETHKHLGIRQYAKMTRLSMAAAEAELDAFAMDKKKPIQLIIKGKKKVYIKRQ</sequence>
<keyword evidence="1" id="KW-0732">Signal</keyword>
<protein>
    <submittedName>
        <fullName evidence="2">Uncharacterized protein</fullName>
    </submittedName>
</protein>
<dbReference type="AlphaFoldDB" id="D6CYP4"/>
<dbReference type="KEGG" id="bxy:BXY_22220"/>
<dbReference type="eggNOG" id="ENOG5032PSW">
    <property type="taxonomic scope" value="Bacteria"/>
</dbReference>
<proteinExistence type="predicted"/>